<dbReference type="GO" id="GO:0043829">
    <property type="term" value="F:tRNA-specific adenosine-37 deaminase activity"/>
    <property type="evidence" value="ECO:0007669"/>
    <property type="project" value="TreeGrafter"/>
</dbReference>
<sequence length="480" mass="51687">MTVDPERIAHLVQQEFQKLPAKRRPAVRGNGLHEWVPLSGIVAQASDGELYCLSVATGMKCLPSSKLPLARGNVIHDWHAEVLAIRAFNRFVLDECKRLASEPDPSSLFLCRRAKSMVAADTDCGDNDAVLKQTWHAQPFTWREDMTLHMYCSEAPCGDASMELTMAAQEDASPWELPAASTSADTPHPGDSTCDDNDDHGLLLGRGFFSQLGVVRRKPSRGDAPPTLSKSCSDKLSLKQCTSLLSSISSLLVDPEHVYLSTIIMPESQFSESGCARAFSADSEQAGRMAPLLYSSLSLVSGSATSSSRRGGYHFRTFQVLTVPADSAAAGEFHYSKWSVTARAAAAAADTPTAPKIAASNLAVAWTRSGLEEGTLGGVLQGRKQFDARGASFTSRKRMWSLAAEIADILLDSESTAGDASGEQPSAAQELRAVLQGSRSYDEVKQSPMLAARRSAKDVAKKDALKGWVRNSGDEEFDLA</sequence>
<name>A0A9P8YDZ9_9PEZI</name>
<dbReference type="SMART" id="SM00552">
    <property type="entry name" value="ADEAMc"/>
    <property type="match status" value="1"/>
</dbReference>
<organism evidence="3 4">
    <name type="scientific">Microdochium trichocladiopsis</name>
    <dbReference type="NCBI Taxonomy" id="1682393"/>
    <lineage>
        <taxon>Eukaryota</taxon>
        <taxon>Fungi</taxon>
        <taxon>Dikarya</taxon>
        <taxon>Ascomycota</taxon>
        <taxon>Pezizomycotina</taxon>
        <taxon>Sordariomycetes</taxon>
        <taxon>Xylariomycetidae</taxon>
        <taxon>Xylariales</taxon>
        <taxon>Microdochiaceae</taxon>
        <taxon>Microdochium</taxon>
    </lineage>
</organism>
<protein>
    <submittedName>
        <fullName evidence="3">Adenosine deaminase/editase</fullName>
    </submittedName>
</protein>
<comment type="caution">
    <text evidence="3">The sequence shown here is derived from an EMBL/GenBank/DDBJ whole genome shotgun (WGS) entry which is preliminary data.</text>
</comment>
<accession>A0A9P8YDZ9</accession>
<dbReference type="EMBL" id="JAGTJQ010000002">
    <property type="protein sequence ID" value="KAH7037132.1"/>
    <property type="molecule type" value="Genomic_DNA"/>
</dbReference>
<dbReference type="PANTHER" id="PTHR47803:SF1">
    <property type="entry name" value="TRNA-SPECIFIC ADENOSINE DEAMINASE 1"/>
    <property type="match status" value="1"/>
</dbReference>
<dbReference type="PANTHER" id="PTHR47803">
    <property type="entry name" value="TRNA-SPECIFIC ADENOSINE DEAMINASE 1"/>
    <property type="match status" value="1"/>
</dbReference>
<dbReference type="AlphaFoldDB" id="A0A9P8YDZ9"/>
<dbReference type="GO" id="GO:0002100">
    <property type="term" value="P:tRNA wobble adenosine to inosine editing"/>
    <property type="evidence" value="ECO:0007669"/>
    <property type="project" value="InterPro"/>
</dbReference>
<reference evidence="3" key="1">
    <citation type="journal article" date="2021" name="Nat. Commun.">
        <title>Genetic determinants of endophytism in the Arabidopsis root mycobiome.</title>
        <authorList>
            <person name="Mesny F."/>
            <person name="Miyauchi S."/>
            <person name="Thiergart T."/>
            <person name="Pickel B."/>
            <person name="Atanasova L."/>
            <person name="Karlsson M."/>
            <person name="Huettel B."/>
            <person name="Barry K.W."/>
            <person name="Haridas S."/>
            <person name="Chen C."/>
            <person name="Bauer D."/>
            <person name="Andreopoulos W."/>
            <person name="Pangilinan J."/>
            <person name="LaButti K."/>
            <person name="Riley R."/>
            <person name="Lipzen A."/>
            <person name="Clum A."/>
            <person name="Drula E."/>
            <person name="Henrissat B."/>
            <person name="Kohler A."/>
            <person name="Grigoriev I.V."/>
            <person name="Martin F.M."/>
            <person name="Hacquard S."/>
        </authorList>
    </citation>
    <scope>NUCLEOTIDE SEQUENCE</scope>
    <source>
        <strain evidence="3">MPI-CAGE-CH-0230</strain>
    </source>
</reference>
<gene>
    <name evidence="3" type="ORF">B0I36DRAFT_427851</name>
</gene>
<feature type="domain" description="A to I editase" evidence="2">
    <location>
        <begin position="54"/>
        <end position="279"/>
    </location>
</feature>
<keyword evidence="4" id="KW-1185">Reference proteome</keyword>
<feature type="region of interest" description="Disordered" evidence="1">
    <location>
        <begin position="438"/>
        <end position="462"/>
    </location>
</feature>
<evidence type="ECO:0000259" key="2">
    <source>
        <dbReference type="PROSITE" id="PS50141"/>
    </source>
</evidence>
<proteinExistence type="predicted"/>
<dbReference type="InterPro" id="IPR002466">
    <property type="entry name" value="A_deamin"/>
</dbReference>
<dbReference type="InterPro" id="IPR042935">
    <property type="entry name" value="Tad1"/>
</dbReference>
<dbReference type="Proteomes" id="UP000756346">
    <property type="component" value="Unassembled WGS sequence"/>
</dbReference>
<evidence type="ECO:0000256" key="1">
    <source>
        <dbReference type="SAM" id="MobiDB-lite"/>
    </source>
</evidence>
<dbReference type="Pfam" id="PF02137">
    <property type="entry name" value="A_deamin"/>
    <property type="match status" value="1"/>
</dbReference>
<dbReference type="OrthoDB" id="10268011at2759"/>
<dbReference type="PROSITE" id="PS50141">
    <property type="entry name" value="A_DEAMIN_EDITASE"/>
    <property type="match status" value="1"/>
</dbReference>
<dbReference type="GO" id="GO:0003723">
    <property type="term" value="F:RNA binding"/>
    <property type="evidence" value="ECO:0007669"/>
    <property type="project" value="InterPro"/>
</dbReference>
<evidence type="ECO:0000313" key="3">
    <source>
        <dbReference type="EMBL" id="KAH7037132.1"/>
    </source>
</evidence>
<dbReference type="RefSeq" id="XP_046016253.1">
    <property type="nucleotide sequence ID" value="XM_046162437.1"/>
</dbReference>
<evidence type="ECO:0000313" key="4">
    <source>
        <dbReference type="Proteomes" id="UP000756346"/>
    </source>
</evidence>
<dbReference type="GeneID" id="70191983"/>